<dbReference type="InterPro" id="IPR000198">
    <property type="entry name" value="RhoGAP_dom"/>
</dbReference>
<dbReference type="FunFam" id="1.10.555.10:FF:000026">
    <property type="entry name" value="Rho GTPase activating protein 4"/>
    <property type="match status" value="1"/>
</dbReference>
<dbReference type="Pfam" id="PF00611">
    <property type="entry name" value="FCH"/>
    <property type="match status" value="1"/>
</dbReference>
<dbReference type="InterPro" id="IPR036028">
    <property type="entry name" value="SH3-like_dom_sf"/>
</dbReference>
<dbReference type="CDD" id="cd07656">
    <property type="entry name" value="F-BAR_srGAP"/>
    <property type="match status" value="1"/>
</dbReference>
<evidence type="ECO:0000256" key="4">
    <source>
        <dbReference type="PROSITE-ProRule" id="PRU00192"/>
    </source>
</evidence>
<dbReference type="InterPro" id="IPR001060">
    <property type="entry name" value="FCH_dom"/>
</dbReference>
<feature type="region of interest" description="Disordered" evidence="7">
    <location>
        <begin position="902"/>
        <end position="1070"/>
    </location>
</feature>
<feature type="region of interest" description="Disordered" evidence="7">
    <location>
        <begin position="1084"/>
        <end position="1147"/>
    </location>
</feature>
<dbReference type="SUPFAM" id="SSF103657">
    <property type="entry name" value="BAR/IMD domain-like"/>
    <property type="match status" value="1"/>
</dbReference>
<feature type="compositionally biased region" description="Basic and acidic residues" evidence="7">
    <location>
        <begin position="394"/>
        <end position="404"/>
    </location>
</feature>
<dbReference type="InterPro" id="IPR008936">
    <property type="entry name" value="Rho_GTPase_activation_prot"/>
</dbReference>
<dbReference type="OrthoDB" id="5981864at2759"/>
<feature type="compositionally biased region" description="Acidic residues" evidence="7">
    <location>
        <begin position="695"/>
        <end position="705"/>
    </location>
</feature>
<dbReference type="Proteomes" id="UP000749559">
    <property type="component" value="Unassembled WGS sequence"/>
</dbReference>
<evidence type="ECO:0000259" key="10">
    <source>
        <dbReference type="PROSITE" id="PS51741"/>
    </source>
</evidence>
<protein>
    <recommendedName>
        <fullName evidence="13">SLIT-ROBO Rho GTPase-activating protein 1-like</fullName>
    </recommendedName>
</protein>
<reference evidence="11" key="1">
    <citation type="submission" date="2022-03" db="EMBL/GenBank/DDBJ databases">
        <authorList>
            <person name="Martin C."/>
        </authorList>
    </citation>
    <scope>NUCLEOTIDE SEQUENCE</scope>
</reference>
<feature type="compositionally biased region" description="Low complexity" evidence="7">
    <location>
        <begin position="1130"/>
        <end position="1139"/>
    </location>
</feature>
<keyword evidence="3 5" id="KW-0175">Coiled coil</keyword>
<name>A0A8S4NTI6_OWEFU</name>
<feature type="domain" description="Rho-GAP" evidence="9">
    <location>
        <begin position="477"/>
        <end position="665"/>
    </location>
</feature>
<evidence type="ECO:0008006" key="13">
    <source>
        <dbReference type="Google" id="ProtNLM"/>
    </source>
</evidence>
<evidence type="ECO:0000256" key="2">
    <source>
        <dbReference type="ARBA" id="ARBA00022468"/>
    </source>
</evidence>
<dbReference type="PRINTS" id="PR00452">
    <property type="entry name" value="SH3DOMAIN"/>
</dbReference>
<feature type="domain" description="SH3" evidence="8">
    <location>
        <begin position="705"/>
        <end position="764"/>
    </location>
</feature>
<dbReference type="PROSITE" id="PS50238">
    <property type="entry name" value="RHOGAP"/>
    <property type="match status" value="1"/>
</dbReference>
<dbReference type="EMBL" id="CAIIXF020000005">
    <property type="protein sequence ID" value="CAH1784127.1"/>
    <property type="molecule type" value="Genomic_DNA"/>
</dbReference>
<dbReference type="SUPFAM" id="SSF48350">
    <property type="entry name" value="GTPase activation domain, GAP"/>
    <property type="match status" value="1"/>
</dbReference>
<evidence type="ECO:0000259" key="8">
    <source>
        <dbReference type="PROSITE" id="PS50002"/>
    </source>
</evidence>
<gene>
    <name evidence="11" type="ORF">OFUS_LOCUS10376</name>
</gene>
<evidence type="ECO:0000256" key="3">
    <source>
        <dbReference type="ARBA" id="ARBA00023054"/>
    </source>
</evidence>
<dbReference type="GO" id="GO:0007165">
    <property type="term" value="P:signal transduction"/>
    <property type="evidence" value="ECO:0007669"/>
    <property type="project" value="InterPro"/>
</dbReference>
<proteinExistence type="predicted"/>
<keyword evidence="1 4" id="KW-0728">SH3 domain</keyword>
<dbReference type="InterPro" id="IPR027267">
    <property type="entry name" value="AH/BAR_dom_sf"/>
</dbReference>
<evidence type="ECO:0000313" key="12">
    <source>
        <dbReference type="Proteomes" id="UP000749559"/>
    </source>
</evidence>
<dbReference type="InterPro" id="IPR031160">
    <property type="entry name" value="F_BAR_dom"/>
</dbReference>
<dbReference type="PROSITE" id="PS51741">
    <property type="entry name" value="F_BAR"/>
    <property type="match status" value="1"/>
</dbReference>
<dbReference type="GO" id="GO:0005096">
    <property type="term" value="F:GTPase activator activity"/>
    <property type="evidence" value="ECO:0007669"/>
    <property type="project" value="UniProtKB-KW"/>
</dbReference>
<evidence type="ECO:0000259" key="9">
    <source>
        <dbReference type="PROSITE" id="PS50238"/>
    </source>
</evidence>
<feature type="region of interest" description="Disordered" evidence="7">
    <location>
        <begin position="439"/>
        <end position="467"/>
    </location>
</feature>
<evidence type="ECO:0000256" key="6">
    <source>
        <dbReference type="SAM" id="Coils"/>
    </source>
</evidence>
<dbReference type="InterPro" id="IPR051627">
    <property type="entry name" value="SLIT-ROBO_RhoGAP"/>
</dbReference>
<feature type="compositionally biased region" description="Basic and acidic residues" evidence="7">
    <location>
        <begin position="863"/>
        <end position="881"/>
    </location>
</feature>
<feature type="domain" description="F-BAR" evidence="10">
    <location>
        <begin position="15"/>
        <end position="296"/>
    </location>
</feature>
<comment type="caution">
    <text evidence="11">The sequence shown here is derived from an EMBL/GenBank/DDBJ whole genome shotgun (WGS) entry which is preliminary data.</text>
</comment>
<keyword evidence="2" id="KW-0343">GTPase activation</keyword>
<feature type="compositionally biased region" description="Basic and acidic residues" evidence="7">
    <location>
        <begin position="927"/>
        <end position="944"/>
    </location>
</feature>
<dbReference type="PROSITE" id="PS50002">
    <property type="entry name" value="SH3"/>
    <property type="match status" value="1"/>
</dbReference>
<feature type="compositionally biased region" description="Basic and acidic residues" evidence="7">
    <location>
        <begin position="1047"/>
        <end position="1058"/>
    </location>
</feature>
<evidence type="ECO:0000313" key="11">
    <source>
        <dbReference type="EMBL" id="CAH1784127.1"/>
    </source>
</evidence>
<dbReference type="FunFam" id="2.30.30.40:FF:000136">
    <property type="entry name" value="Rho GTPase activating protein 4"/>
    <property type="match status" value="1"/>
</dbReference>
<dbReference type="FunFam" id="1.20.1270.60:FF:000094">
    <property type="entry name" value="SLIT-ROBO Rho GTPase-activating 2 protein"/>
    <property type="match status" value="1"/>
</dbReference>
<feature type="coiled-coil region" evidence="6">
    <location>
        <begin position="165"/>
        <end position="192"/>
    </location>
</feature>
<feature type="compositionally biased region" description="Polar residues" evidence="7">
    <location>
        <begin position="822"/>
        <end position="862"/>
    </location>
</feature>
<feature type="region of interest" description="Disordered" evidence="7">
    <location>
        <begin position="762"/>
        <end position="884"/>
    </location>
</feature>
<feature type="compositionally biased region" description="Basic and acidic residues" evidence="7">
    <location>
        <begin position="973"/>
        <end position="985"/>
    </location>
</feature>
<feature type="compositionally biased region" description="Low complexity" evidence="7">
    <location>
        <begin position="958"/>
        <end position="968"/>
    </location>
</feature>
<dbReference type="PANTHER" id="PTHR14166">
    <property type="entry name" value="SLIT-ROBO RHO GTPASE ACTIVATING PROTEIN"/>
    <property type="match status" value="1"/>
</dbReference>
<dbReference type="InterPro" id="IPR001452">
    <property type="entry name" value="SH3_domain"/>
</dbReference>
<sequence>MSSDKRFRKEKEIVLEFDNKVKDVKAELEAQLKCLDGRLETQNTMVWEYAEFFRRRSEIEMEYSRGLDKLVKNTYMRYKTEKARREHWPGTTTYTCWQNLLAIAKKVSKDHGILADLYNNNFTQRLTDIGEDVSRIYRKCRAIGEEEHNEIVKVLNELQSAMKTYHIYHNESHNAEKKLREVEAQKNKLKDTGSKKYKSFEKQVDKRRQRYHENKTKCLKARNEYLLYIDAANAAMNKYFVQDVSDLIDCMDHGFHSAIDSSLKMYLSAEDNLQKSQAACNQLMAKSISDLDQRADKQKFLEQNNAMFSLPRKFEFQPHKGDEVYQVSAQKSVQDELDTRYQQLSSRLSCLKLEVDEIWKTLETAEKTLMDMITNEDSDVTPYFTELKQPPRSPIERDKRRADRQETEDFYINKFRSYALDNNLIARLDAKHKTLQKALGDGVTSENKRPPSLPPKPKKQRRLGKTTIKGQPKLFGGSITEYTEAINQDIPPIITSCIKAINLHGMHHQGIFRVSGSVIEINDFKAAFEKGEDPLVDIEDASDINSIAGVLKLYLRELKEPLFPIQLFDQLIECSKLGDEADFLARMKELIATLSRPVFVVMRYLFAFLHHLSEYSDENMMDNFNLGVCFGPTLLPVPPDKDLVLYQNNVNDLIKNIIRLREELFPNDGGVVYEKCMTETDSDRDLDTVESMSEGGDDDGSEEEPDVIEAIGLYDFKGRTERELSFKKGDKLYVYSQVSDDWWEGCIGEREGLIPDKYVQMRHKGDSSDNKSQSSSEDIKEDRRKSTESLPAKDFSSQPGVEAIDKSASQPNISLLAKTGRHSSSPVESKRPSVSSVDSDPGLGNQNQSPAKTLTTLSNKNRQGSDRSNSDSSDATERSTEDLSYDIENALAEVMSGLQSLELQQNSDRKGKVLVQSKLKPSTPQRDSSETSIKKQEYHPKHTPDLVMDLPIAIQHQPSSPKESSNPEPESDSEARDSEARDSHPQDSVILSTAERFASNNQSTMKKGSSMPRSYTSSAMQGEPGSPLMERQVKRSLSTSATMTARDTPEKDSSDMKHMASPMTIAPRVANIKPVTMTQTQVLPLPKPFQSPPQLLPSVGAKPMVRPKPQVMRKPVASPELLMKLRANGTPSPRSTPTRDTPPPSDN</sequence>
<dbReference type="Gene3D" id="1.20.1270.60">
    <property type="entry name" value="Arfaptin homology (AH) domain/BAR domain"/>
    <property type="match status" value="1"/>
</dbReference>
<dbReference type="SMART" id="SM00324">
    <property type="entry name" value="RhoGAP"/>
    <property type="match status" value="1"/>
</dbReference>
<accession>A0A8S4NTI6</accession>
<keyword evidence="12" id="KW-1185">Reference proteome</keyword>
<feature type="compositionally biased region" description="Polar residues" evidence="7">
    <location>
        <begin position="1035"/>
        <end position="1045"/>
    </location>
</feature>
<dbReference type="SUPFAM" id="SSF50044">
    <property type="entry name" value="SH3-domain"/>
    <property type="match status" value="1"/>
</dbReference>
<feature type="compositionally biased region" description="Basic and acidic residues" evidence="7">
    <location>
        <begin position="777"/>
        <end position="787"/>
    </location>
</feature>
<evidence type="ECO:0000256" key="5">
    <source>
        <dbReference type="PROSITE-ProRule" id="PRU01077"/>
    </source>
</evidence>
<dbReference type="Pfam" id="PF00018">
    <property type="entry name" value="SH3_1"/>
    <property type="match status" value="1"/>
</dbReference>
<feature type="region of interest" description="Disordered" evidence="7">
    <location>
        <begin position="683"/>
        <end position="705"/>
    </location>
</feature>
<dbReference type="AlphaFoldDB" id="A0A8S4NTI6"/>
<feature type="compositionally biased region" description="Pro residues" evidence="7">
    <location>
        <begin position="1085"/>
        <end position="1095"/>
    </location>
</feature>
<organism evidence="11 12">
    <name type="scientific">Owenia fusiformis</name>
    <name type="common">Polychaete worm</name>
    <dbReference type="NCBI Taxonomy" id="6347"/>
    <lineage>
        <taxon>Eukaryota</taxon>
        <taxon>Metazoa</taxon>
        <taxon>Spiralia</taxon>
        <taxon>Lophotrochozoa</taxon>
        <taxon>Annelida</taxon>
        <taxon>Polychaeta</taxon>
        <taxon>Sedentaria</taxon>
        <taxon>Canalipalpata</taxon>
        <taxon>Sabellida</taxon>
        <taxon>Oweniida</taxon>
        <taxon>Oweniidae</taxon>
        <taxon>Owenia</taxon>
    </lineage>
</organism>
<dbReference type="Pfam" id="PF00620">
    <property type="entry name" value="RhoGAP"/>
    <property type="match status" value="1"/>
</dbReference>
<feature type="region of interest" description="Disordered" evidence="7">
    <location>
        <begin position="383"/>
        <end position="404"/>
    </location>
</feature>
<dbReference type="Gene3D" id="2.30.30.40">
    <property type="entry name" value="SH3 Domains"/>
    <property type="match status" value="1"/>
</dbReference>
<dbReference type="SMART" id="SM00326">
    <property type="entry name" value="SH3"/>
    <property type="match status" value="1"/>
</dbReference>
<feature type="compositionally biased region" description="Polar residues" evidence="7">
    <location>
        <begin position="998"/>
        <end position="1020"/>
    </location>
</feature>
<dbReference type="SMART" id="SM00055">
    <property type="entry name" value="FCH"/>
    <property type="match status" value="1"/>
</dbReference>
<evidence type="ECO:0000256" key="7">
    <source>
        <dbReference type="SAM" id="MobiDB-lite"/>
    </source>
</evidence>
<dbReference type="Gene3D" id="1.10.555.10">
    <property type="entry name" value="Rho GTPase activation protein"/>
    <property type="match status" value="1"/>
</dbReference>
<evidence type="ECO:0000256" key="1">
    <source>
        <dbReference type="ARBA" id="ARBA00022443"/>
    </source>
</evidence>